<gene>
    <name evidence="2" type="ORF">QN277_007279</name>
</gene>
<sequence length="201" mass="21658">MGGCVSYCRSSSTSSLFDIVRVVHLNGYVEDFMEPVSVRQLTGDPPKHFVCTTLQLLSPSPGTPLRLDTRLQPGQLYFKLPCSVLQADVSPVDLASLAKRLTAIAKTTTSNTVSRAEEDDSYKPSRLGGSRAPLSSHLGLSHRDRVSVSVACRLQGGRRRGGGGRRSPSGHGVQPWKPILDTIGESSFSSRCSEGSESIRK</sequence>
<accession>A0AAE1M9S6</accession>
<dbReference type="AlphaFoldDB" id="A0AAE1M9S6"/>
<evidence type="ECO:0000256" key="1">
    <source>
        <dbReference type="SAM" id="MobiDB-lite"/>
    </source>
</evidence>
<comment type="caution">
    <text evidence="2">The sequence shown here is derived from an EMBL/GenBank/DDBJ whole genome shotgun (WGS) entry which is preliminary data.</text>
</comment>
<organism evidence="2 3">
    <name type="scientific">Acacia crassicarpa</name>
    <name type="common">northern wattle</name>
    <dbReference type="NCBI Taxonomy" id="499986"/>
    <lineage>
        <taxon>Eukaryota</taxon>
        <taxon>Viridiplantae</taxon>
        <taxon>Streptophyta</taxon>
        <taxon>Embryophyta</taxon>
        <taxon>Tracheophyta</taxon>
        <taxon>Spermatophyta</taxon>
        <taxon>Magnoliopsida</taxon>
        <taxon>eudicotyledons</taxon>
        <taxon>Gunneridae</taxon>
        <taxon>Pentapetalae</taxon>
        <taxon>rosids</taxon>
        <taxon>fabids</taxon>
        <taxon>Fabales</taxon>
        <taxon>Fabaceae</taxon>
        <taxon>Caesalpinioideae</taxon>
        <taxon>mimosoid clade</taxon>
        <taxon>Acacieae</taxon>
        <taxon>Acacia</taxon>
    </lineage>
</organism>
<feature type="compositionally biased region" description="Low complexity" evidence="1">
    <location>
        <begin position="185"/>
        <end position="201"/>
    </location>
</feature>
<proteinExistence type="predicted"/>
<reference evidence="2" key="1">
    <citation type="submission" date="2023-10" db="EMBL/GenBank/DDBJ databases">
        <title>Chromosome-level genome of the transformable northern wattle, Acacia crassicarpa.</title>
        <authorList>
            <person name="Massaro I."/>
            <person name="Sinha N.R."/>
            <person name="Poethig S."/>
            <person name="Leichty A.R."/>
        </authorList>
    </citation>
    <scope>NUCLEOTIDE SEQUENCE</scope>
    <source>
        <strain evidence="2">Acra3RX</strain>
        <tissue evidence="2">Leaf</tissue>
    </source>
</reference>
<feature type="region of interest" description="Disordered" evidence="1">
    <location>
        <begin position="108"/>
        <end position="141"/>
    </location>
</feature>
<dbReference type="EMBL" id="JAWXYG010000012">
    <property type="protein sequence ID" value="KAK4257725.1"/>
    <property type="molecule type" value="Genomic_DNA"/>
</dbReference>
<evidence type="ECO:0000313" key="2">
    <source>
        <dbReference type="EMBL" id="KAK4257725.1"/>
    </source>
</evidence>
<dbReference type="PANTHER" id="PTHR33052">
    <property type="entry name" value="DUF4228 DOMAIN PROTEIN-RELATED"/>
    <property type="match status" value="1"/>
</dbReference>
<evidence type="ECO:0000313" key="3">
    <source>
        <dbReference type="Proteomes" id="UP001293593"/>
    </source>
</evidence>
<feature type="region of interest" description="Disordered" evidence="1">
    <location>
        <begin position="154"/>
        <end position="201"/>
    </location>
</feature>
<dbReference type="Proteomes" id="UP001293593">
    <property type="component" value="Unassembled WGS sequence"/>
</dbReference>
<dbReference type="Pfam" id="PF14009">
    <property type="entry name" value="PADRE"/>
    <property type="match status" value="1"/>
</dbReference>
<name>A0AAE1M9S6_9FABA</name>
<dbReference type="InterPro" id="IPR025322">
    <property type="entry name" value="PADRE_dom"/>
</dbReference>
<keyword evidence="3" id="KW-1185">Reference proteome</keyword>
<protein>
    <submittedName>
        <fullName evidence="2">Uncharacterized protein</fullName>
    </submittedName>
</protein>